<organism evidence="5 6">
    <name type="scientific">Hymenobacter cellulosilyticus</name>
    <dbReference type="NCBI Taxonomy" id="2932248"/>
    <lineage>
        <taxon>Bacteria</taxon>
        <taxon>Pseudomonadati</taxon>
        <taxon>Bacteroidota</taxon>
        <taxon>Cytophagia</taxon>
        <taxon>Cytophagales</taxon>
        <taxon>Hymenobacteraceae</taxon>
        <taxon>Hymenobacter</taxon>
    </lineage>
</organism>
<dbReference type="PROSITE" id="PS01124">
    <property type="entry name" value="HTH_ARAC_FAMILY_2"/>
    <property type="match status" value="1"/>
</dbReference>
<reference evidence="5" key="1">
    <citation type="submission" date="2022-04" db="EMBL/GenBank/DDBJ databases">
        <title>Hymenobacter sp. isolated from the air.</title>
        <authorList>
            <person name="Won M."/>
            <person name="Lee C.-M."/>
            <person name="Woen H.-Y."/>
            <person name="Kwon S.-W."/>
        </authorList>
    </citation>
    <scope>NUCLEOTIDE SEQUENCE</scope>
    <source>
        <strain evidence="5">5116S-3</strain>
    </source>
</reference>
<dbReference type="RefSeq" id="WP_244674736.1">
    <property type="nucleotide sequence ID" value="NZ_CP095046.1"/>
</dbReference>
<dbReference type="KEGG" id="hcu:MUN79_22265"/>
<dbReference type="Pfam" id="PF12833">
    <property type="entry name" value="HTH_18"/>
    <property type="match status" value="1"/>
</dbReference>
<dbReference type="Proteomes" id="UP000831796">
    <property type="component" value="Chromosome"/>
</dbReference>
<dbReference type="SUPFAM" id="SSF46689">
    <property type="entry name" value="Homeodomain-like"/>
    <property type="match status" value="1"/>
</dbReference>
<name>A0A8T9Q5T3_9BACT</name>
<proteinExistence type="predicted"/>
<evidence type="ECO:0000256" key="1">
    <source>
        <dbReference type="ARBA" id="ARBA00023015"/>
    </source>
</evidence>
<evidence type="ECO:0000313" key="5">
    <source>
        <dbReference type="EMBL" id="UOQ71328.1"/>
    </source>
</evidence>
<keyword evidence="6" id="KW-1185">Reference proteome</keyword>
<keyword evidence="1" id="KW-0805">Transcription regulation</keyword>
<evidence type="ECO:0000256" key="2">
    <source>
        <dbReference type="ARBA" id="ARBA00023125"/>
    </source>
</evidence>
<dbReference type="PRINTS" id="PR00032">
    <property type="entry name" value="HTHARAC"/>
</dbReference>
<gene>
    <name evidence="5" type="ORF">MUN79_22265</name>
</gene>
<dbReference type="InterPro" id="IPR020449">
    <property type="entry name" value="Tscrpt_reg_AraC-type_HTH"/>
</dbReference>
<dbReference type="InterPro" id="IPR009057">
    <property type="entry name" value="Homeodomain-like_sf"/>
</dbReference>
<feature type="domain" description="HTH araC/xylS-type" evidence="4">
    <location>
        <begin position="1"/>
        <end position="34"/>
    </location>
</feature>
<evidence type="ECO:0000259" key="4">
    <source>
        <dbReference type="PROSITE" id="PS01124"/>
    </source>
</evidence>
<keyword evidence="3" id="KW-0804">Transcription</keyword>
<evidence type="ECO:0000313" key="6">
    <source>
        <dbReference type="Proteomes" id="UP000831796"/>
    </source>
</evidence>
<dbReference type="GO" id="GO:0043565">
    <property type="term" value="F:sequence-specific DNA binding"/>
    <property type="evidence" value="ECO:0007669"/>
    <property type="project" value="InterPro"/>
</dbReference>
<dbReference type="InterPro" id="IPR018060">
    <property type="entry name" value="HTH_AraC"/>
</dbReference>
<dbReference type="Gene3D" id="1.10.10.60">
    <property type="entry name" value="Homeodomain-like"/>
    <property type="match status" value="1"/>
</dbReference>
<accession>A0A8T9Q5T3</accession>
<protein>
    <submittedName>
        <fullName evidence="5">Helix-turn-helix domain-containing protein</fullName>
    </submittedName>
</protein>
<evidence type="ECO:0000256" key="3">
    <source>
        <dbReference type="ARBA" id="ARBA00023163"/>
    </source>
</evidence>
<sequence>MSEIAYELGFAYPSHFTKLFKSKTGQSPRDFRQG</sequence>
<dbReference type="EMBL" id="CP095046">
    <property type="protein sequence ID" value="UOQ71328.1"/>
    <property type="molecule type" value="Genomic_DNA"/>
</dbReference>
<keyword evidence="2" id="KW-0238">DNA-binding</keyword>
<dbReference type="AlphaFoldDB" id="A0A8T9Q5T3"/>
<dbReference type="GO" id="GO:0003700">
    <property type="term" value="F:DNA-binding transcription factor activity"/>
    <property type="evidence" value="ECO:0007669"/>
    <property type="project" value="InterPro"/>
</dbReference>